<keyword evidence="4" id="KW-1185">Reference proteome</keyword>
<evidence type="ECO:0000256" key="1">
    <source>
        <dbReference type="SAM" id="Phobius"/>
    </source>
</evidence>
<evidence type="ECO:0000313" key="3">
    <source>
        <dbReference type="EMBL" id="MFD2275127.1"/>
    </source>
</evidence>
<dbReference type="PROSITE" id="PS50965">
    <property type="entry name" value="NERD"/>
    <property type="match status" value="1"/>
</dbReference>
<evidence type="ECO:0000259" key="2">
    <source>
        <dbReference type="PROSITE" id="PS50965"/>
    </source>
</evidence>
<feature type="transmembrane region" description="Helical" evidence="1">
    <location>
        <begin position="60"/>
        <end position="81"/>
    </location>
</feature>
<accession>A0ABW5DXT8</accession>
<comment type="caution">
    <text evidence="3">The sequence shown here is derived from an EMBL/GenBank/DDBJ whole genome shotgun (WGS) entry which is preliminary data.</text>
</comment>
<evidence type="ECO:0000313" key="4">
    <source>
        <dbReference type="Proteomes" id="UP001597297"/>
    </source>
</evidence>
<dbReference type="RefSeq" id="WP_377094872.1">
    <property type="nucleotide sequence ID" value="NZ_JBHSJM010000001.1"/>
</dbReference>
<dbReference type="EMBL" id="JBHUJC010000003">
    <property type="protein sequence ID" value="MFD2275127.1"/>
    <property type="molecule type" value="Genomic_DNA"/>
</dbReference>
<dbReference type="InterPro" id="IPR011528">
    <property type="entry name" value="NERD"/>
</dbReference>
<feature type="domain" description="NERD" evidence="2">
    <location>
        <begin position="114"/>
        <end position="241"/>
    </location>
</feature>
<gene>
    <name evidence="3" type="ORF">ACFSQZ_01480</name>
</gene>
<sequence>MSDRAFYAVLIAVIPWALYFGILWLQFRKRRLLSRYPLTAIPRPPGYSLQQKLSQFNEDLSVYSAVLVASGTVAGLLYWIGINIMTALVISIAGSTVAIIQLCRVLPKYANYKLGLMGEQAVGSILNTLAHDTIQVHHDYQVAEPGQKPWNIDHIVLTSEGVFLIETKTRRKLKEKNAEGKDGYRVEYDGTTLHFPFGSDHFGLRQAKRNAEWLSKSLSSAVGVHIPVSPILTLPGWMVERKGRGDVHVMNEKELLSYFKRPKPLITPKLQQQINHQLKQHCMVDLTK</sequence>
<feature type="transmembrane region" description="Helical" evidence="1">
    <location>
        <begin position="87"/>
        <end position="107"/>
    </location>
</feature>
<protein>
    <submittedName>
        <fullName evidence="3">Nuclease-related domain-containing protein</fullName>
    </submittedName>
</protein>
<dbReference type="Pfam" id="PF08378">
    <property type="entry name" value="NERD"/>
    <property type="match status" value="1"/>
</dbReference>
<keyword evidence="1" id="KW-1133">Transmembrane helix</keyword>
<name>A0ABW5DXT8_9BACT</name>
<keyword evidence="1" id="KW-0812">Transmembrane</keyword>
<dbReference type="Proteomes" id="UP001597297">
    <property type="component" value="Unassembled WGS sequence"/>
</dbReference>
<proteinExistence type="predicted"/>
<feature type="transmembrane region" description="Helical" evidence="1">
    <location>
        <begin position="6"/>
        <end position="25"/>
    </location>
</feature>
<organism evidence="3 4">
    <name type="scientific">Rubritalea spongiae</name>
    <dbReference type="NCBI Taxonomy" id="430797"/>
    <lineage>
        <taxon>Bacteria</taxon>
        <taxon>Pseudomonadati</taxon>
        <taxon>Verrucomicrobiota</taxon>
        <taxon>Verrucomicrobiia</taxon>
        <taxon>Verrucomicrobiales</taxon>
        <taxon>Rubritaleaceae</taxon>
        <taxon>Rubritalea</taxon>
    </lineage>
</organism>
<reference evidence="4" key="1">
    <citation type="journal article" date="2019" name="Int. J. Syst. Evol. Microbiol.">
        <title>The Global Catalogue of Microorganisms (GCM) 10K type strain sequencing project: providing services to taxonomists for standard genome sequencing and annotation.</title>
        <authorList>
            <consortium name="The Broad Institute Genomics Platform"/>
            <consortium name="The Broad Institute Genome Sequencing Center for Infectious Disease"/>
            <person name="Wu L."/>
            <person name="Ma J."/>
        </authorList>
    </citation>
    <scope>NUCLEOTIDE SEQUENCE [LARGE SCALE GENOMIC DNA]</scope>
    <source>
        <strain evidence="4">JCM 16545</strain>
    </source>
</reference>
<keyword evidence="1" id="KW-0472">Membrane</keyword>